<dbReference type="EMBL" id="JYDL01000001">
    <property type="protein sequence ID" value="KRX28040.1"/>
    <property type="molecule type" value="Genomic_DNA"/>
</dbReference>
<accession>A0A0V0SMV0</accession>
<reference evidence="1 2" key="1">
    <citation type="submission" date="2015-01" db="EMBL/GenBank/DDBJ databases">
        <title>Evolution of Trichinella species and genotypes.</title>
        <authorList>
            <person name="Korhonen P.K."/>
            <person name="Edoardo P."/>
            <person name="Giuseppe L.R."/>
            <person name="Gasser R.B."/>
        </authorList>
    </citation>
    <scope>NUCLEOTIDE SEQUENCE [LARGE SCALE GENOMIC DNA]</scope>
    <source>
        <strain evidence="1">ISS37</strain>
    </source>
</reference>
<comment type="caution">
    <text evidence="1">The sequence shown here is derived from an EMBL/GenBank/DDBJ whole genome shotgun (WGS) entry which is preliminary data.</text>
</comment>
<sequence length="156" mass="17793">MDEIFHNAPLSSPIYLAFLGCNTSTTSALKKPTGFSTFGIIPSHSQKSWTKFSKMHLFQAPFIWLSWVPKVMDEIFQNASLSSPIYLAFLGCNTSFCLMFNSAGDCYLQITEFSSFDVFEQRPYHKKSIILRMVSVHNSCIAVIEMTKLQQCFKFE</sequence>
<dbReference type="OrthoDB" id="10490712at2759"/>
<dbReference type="Proteomes" id="UP000054630">
    <property type="component" value="Unassembled WGS sequence"/>
</dbReference>
<name>A0A0V0SMV0_9BILA</name>
<keyword evidence="2" id="KW-1185">Reference proteome</keyword>
<organism evidence="1 2">
    <name type="scientific">Trichinella nelsoni</name>
    <dbReference type="NCBI Taxonomy" id="6336"/>
    <lineage>
        <taxon>Eukaryota</taxon>
        <taxon>Metazoa</taxon>
        <taxon>Ecdysozoa</taxon>
        <taxon>Nematoda</taxon>
        <taxon>Enoplea</taxon>
        <taxon>Dorylaimia</taxon>
        <taxon>Trichinellida</taxon>
        <taxon>Trichinellidae</taxon>
        <taxon>Trichinella</taxon>
    </lineage>
</organism>
<evidence type="ECO:0000313" key="1">
    <source>
        <dbReference type="EMBL" id="KRX28040.1"/>
    </source>
</evidence>
<protein>
    <submittedName>
        <fullName evidence="1">Uncharacterized protein</fullName>
    </submittedName>
</protein>
<evidence type="ECO:0000313" key="2">
    <source>
        <dbReference type="Proteomes" id="UP000054630"/>
    </source>
</evidence>
<proteinExistence type="predicted"/>
<gene>
    <name evidence="1" type="ORF">T07_12357</name>
</gene>
<dbReference type="AlphaFoldDB" id="A0A0V0SMV0"/>